<feature type="transmembrane region" description="Helical" evidence="8">
    <location>
        <begin position="137"/>
        <end position="156"/>
    </location>
</feature>
<evidence type="ECO:0000256" key="6">
    <source>
        <dbReference type="ARBA" id="ARBA00023136"/>
    </source>
</evidence>
<evidence type="ECO:0000256" key="1">
    <source>
        <dbReference type="ARBA" id="ARBA00004575"/>
    </source>
</evidence>
<gene>
    <name evidence="10" type="ORF">PYX00_008345</name>
</gene>
<keyword evidence="7" id="KW-0539">Nucleus</keyword>
<keyword evidence="3 8" id="KW-0812">Transmembrane</keyword>
<evidence type="ECO:0008006" key="11">
    <source>
        <dbReference type="Google" id="ProtNLM"/>
    </source>
</evidence>
<feature type="signal peptide" evidence="9">
    <location>
        <begin position="1"/>
        <end position="20"/>
    </location>
</feature>
<evidence type="ECO:0000256" key="9">
    <source>
        <dbReference type="SAM" id="SignalP"/>
    </source>
</evidence>
<dbReference type="GO" id="GO:0005637">
    <property type="term" value="C:nuclear inner membrane"/>
    <property type="evidence" value="ECO:0007669"/>
    <property type="project" value="UniProtKB-SubCell"/>
</dbReference>
<proteinExistence type="inferred from homology"/>
<evidence type="ECO:0000256" key="3">
    <source>
        <dbReference type="ARBA" id="ARBA00022692"/>
    </source>
</evidence>
<evidence type="ECO:0000256" key="2">
    <source>
        <dbReference type="ARBA" id="ARBA00005748"/>
    </source>
</evidence>
<dbReference type="PANTHER" id="PTHR13598:SF1">
    <property type="entry name" value="AT07567P-RELATED"/>
    <property type="match status" value="1"/>
</dbReference>
<feature type="chain" id="PRO_5043856284" description="Nuclear envelope integral membrane protein 1" evidence="9">
    <location>
        <begin position="21"/>
        <end position="401"/>
    </location>
</feature>
<dbReference type="PANTHER" id="PTHR13598">
    <property type="entry name" value="AT07567P-RELATED"/>
    <property type="match status" value="1"/>
</dbReference>
<dbReference type="InterPro" id="IPR019358">
    <property type="entry name" value="NEMP_fam"/>
</dbReference>
<feature type="transmembrane region" description="Helical" evidence="8">
    <location>
        <begin position="192"/>
        <end position="211"/>
    </location>
</feature>
<keyword evidence="4 9" id="KW-0732">Signal</keyword>
<comment type="subcellular location">
    <subcellularLocation>
        <location evidence="1">Nucleus inner membrane</location>
        <topology evidence="1">Multi-pass membrane protein</topology>
        <orientation evidence="1">Nucleoplasmic side</orientation>
    </subcellularLocation>
</comment>
<comment type="similarity">
    <text evidence="2">Belongs to the NEMP family.</text>
</comment>
<feature type="transmembrane region" description="Helical" evidence="8">
    <location>
        <begin position="277"/>
        <end position="303"/>
    </location>
</feature>
<feature type="transmembrane region" description="Helical" evidence="8">
    <location>
        <begin position="226"/>
        <end position="243"/>
    </location>
</feature>
<dbReference type="AlphaFoldDB" id="A0AAW2HN34"/>
<evidence type="ECO:0000313" key="10">
    <source>
        <dbReference type="EMBL" id="KAL0271157.1"/>
    </source>
</evidence>
<evidence type="ECO:0000256" key="5">
    <source>
        <dbReference type="ARBA" id="ARBA00022989"/>
    </source>
</evidence>
<sequence length="401" mass="46085">MIYHLISLLSLVVISGVSEGHELGAQYMSPGIPYRKGSSLQNTLSIYCYRGVPRRLVHIWQTVYISVSLQPEEYTLYHGSSPDVVYKKYEEHKSSWAGQFFTWKRKSIFLDPFSRSCVGIETANSYEVIINVIRIDFWKIILLICGICLFLAAPQLSSSPVFYYICGIALGISTSILITFYLISKLIPRKPAVFGFILGGWGVSFYLIHTLWNNIKNIALNYQREVLLYILVTGIISFIVCYRFGPVTDPRSKNLIKWALQVVALIAIFYSSAYQEMSVLCLLLLLLYYNFPASWTSSLLAFWKRRFPPKTKLLTEDEYHEQGARETVKALEELRKYCSSPECKQWKTVLSLREPVRFAQFVEGKSHLVDSEILEYESEARKAHYSLTDDEDSEAVYDDSD</sequence>
<evidence type="ECO:0000256" key="7">
    <source>
        <dbReference type="ARBA" id="ARBA00023242"/>
    </source>
</evidence>
<reference evidence="10" key="1">
    <citation type="journal article" date="2024" name="Gigascience">
        <title>Chromosome-level genome of the poultry shaft louse Menopon gallinae provides insight into the host-switching and adaptive evolution of parasitic lice.</title>
        <authorList>
            <person name="Xu Y."/>
            <person name="Ma L."/>
            <person name="Liu S."/>
            <person name="Liang Y."/>
            <person name="Liu Q."/>
            <person name="He Z."/>
            <person name="Tian L."/>
            <person name="Duan Y."/>
            <person name="Cai W."/>
            <person name="Li H."/>
            <person name="Song F."/>
        </authorList>
    </citation>
    <scope>NUCLEOTIDE SEQUENCE</scope>
    <source>
        <strain evidence="10">Cailab_2023a</strain>
    </source>
</reference>
<evidence type="ECO:0000256" key="8">
    <source>
        <dbReference type="SAM" id="Phobius"/>
    </source>
</evidence>
<keyword evidence="5 8" id="KW-1133">Transmembrane helix</keyword>
<keyword evidence="6 8" id="KW-0472">Membrane</keyword>
<organism evidence="10">
    <name type="scientific">Menopon gallinae</name>
    <name type="common">poultry shaft louse</name>
    <dbReference type="NCBI Taxonomy" id="328185"/>
    <lineage>
        <taxon>Eukaryota</taxon>
        <taxon>Metazoa</taxon>
        <taxon>Ecdysozoa</taxon>
        <taxon>Arthropoda</taxon>
        <taxon>Hexapoda</taxon>
        <taxon>Insecta</taxon>
        <taxon>Pterygota</taxon>
        <taxon>Neoptera</taxon>
        <taxon>Paraneoptera</taxon>
        <taxon>Psocodea</taxon>
        <taxon>Troctomorpha</taxon>
        <taxon>Phthiraptera</taxon>
        <taxon>Amblycera</taxon>
        <taxon>Menoponidae</taxon>
        <taxon>Menopon</taxon>
    </lineage>
</organism>
<feature type="transmembrane region" description="Helical" evidence="8">
    <location>
        <begin position="162"/>
        <end position="183"/>
    </location>
</feature>
<accession>A0AAW2HN34</accession>
<name>A0AAW2HN34_9NEOP</name>
<protein>
    <recommendedName>
        <fullName evidence="11">Nuclear envelope integral membrane protein 1</fullName>
    </recommendedName>
</protein>
<dbReference type="Pfam" id="PF10225">
    <property type="entry name" value="NEMP"/>
    <property type="match status" value="1"/>
</dbReference>
<comment type="caution">
    <text evidence="10">The sequence shown here is derived from an EMBL/GenBank/DDBJ whole genome shotgun (WGS) entry which is preliminary data.</text>
</comment>
<dbReference type="EMBL" id="JARGDH010000004">
    <property type="protein sequence ID" value="KAL0271157.1"/>
    <property type="molecule type" value="Genomic_DNA"/>
</dbReference>
<feature type="transmembrane region" description="Helical" evidence="8">
    <location>
        <begin position="255"/>
        <end position="271"/>
    </location>
</feature>
<evidence type="ECO:0000256" key="4">
    <source>
        <dbReference type="ARBA" id="ARBA00022729"/>
    </source>
</evidence>